<dbReference type="PANTHER" id="PTHR33498">
    <property type="entry name" value="TRANSPOSASE FOR INSERTION SEQUENCE ELEMENT IS1557"/>
    <property type="match status" value="1"/>
</dbReference>
<dbReference type="NCBIfam" id="NF033550">
    <property type="entry name" value="transpos_ISL3"/>
    <property type="match status" value="1"/>
</dbReference>
<evidence type="ECO:0000313" key="3">
    <source>
        <dbReference type="Proteomes" id="UP001582793"/>
    </source>
</evidence>
<evidence type="ECO:0000259" key="1">
    <source>
        <dbReference type="PROSITE" id="PS50531"/>
    </source>
</evidence>
<dbReference type="Pfam" id="PF01610">
    <property type="entry name" value="DDE_Tnp_ISL3"/>
    <property type="match status" value="1"/>
</dbReference>
<reference evidence="2 3" key="1">
    <citation type="submission" date="2024-04" db="EMBL/GenBank/DDBJ databases">
        <title>Polymorphospora sp. isolated from Baiyangdian Lake in Xiong'an New Area.</title>
        <authorList>
            <person name="Zhang X."/>
            <person name="Liu J."/>
        </authorList>
    </citation>
    <scope>NUCLEOTIDE SEQUENCE [LARGE SCALE GENOMIC DNA]</scope>
    <source>
        <strain evidence="2 3">2-325</strain>
    </source>
</reference>
<evidence type="ECO:0000313" key="2">
    <source>
        <dbReference type="EMBL" id="MFB6398653.1"/>
    </source>
</evidence>
<keyword evidence="3" id="KW-1185">Reference proteome</keyword>
<feature type="domain" description="HTH IS21-type" evidence="1">
    <location>
        <begin position="274"/>
        <end position="337"/>
    </location>
</feature>
<gene>
    <name evidence="2" type="ORF">AAFH96_37205</name>
</gene>
<dbReference type="EMBL" id="JBCGDC010000331">
    <property type="protein sequence ID" value="MFB6398653.1"/>
    <property type="molecule type" value="Genomic_DNA"/>
</dbReference>
<dbReference type="RefSeq" id="WP_375737368.1">
    <property type="nucleotide sequence ID" value="NZ_JBCGDC010000331.1"/>
</dbReference>
<name>A0ABV5D312_9ACTN</name>
<dbReference type="Proteomes" id="UP001582793">
    <property type="component" value="Unassembled WGS sequence"/>
</dbReference>
<dbReference type="InterPro" id="IPR002560">
    <property type="entry name" value="Transposase_DDE"/>
</dbReference>
<proteinExistence type="predicted"/>
<accession>A0ABV5D312</accession>
<feature type="non-terminal residue" evidence="2">
    <location>
        <position position="353"/>
    </location>
</feature>
<dbReference type="InterPro" id="IPR017894">
    <property type="entry name" value="HTH_IS21_transposase_type"/>
</dbReference>
<dbReference type="InterPro" id="IPR029261">
    <property type="entry name" value="Transposase_Znf"/>
</dbReference>
<comment type="caution">
    <text evidence="2">The sequence shown here is derived from an EMBL/GenBank/DDBJ whole genome shotgun (WGS) entry which is preliminary data.</text>
</comment>
<dbReference type="InterPro" id="IPR047951">
    <property type="entry name" value="Transpos_ISL3"/>
</dbReference>
<dbReference type="Pfam" id="PF14690">
    <property type="entry name" value="Zn_ribbon_ISL3"/>
    <property type="match status" value="1"/>
</dbReference>
<dbReference type="PROSITE" id="PS50531">
    <property type="entry name" value="HTH_IS21"/>
    <property type="match status" value="1"/>
</dbReference>
<dbReference type="PANTHER" id="PTHR33498:SF1">
    <property type="entry name" value="TRANSPOSASE FOR INSERTION SEQUENCE ELEMENT IS1557"/>
    <property type="match status" value="1"/>
</dbReference>
<organism evidence="2 3">
    <name type="scientific">Polymorphospora lycopeni</name>
    <dbReference type="NCBI Taxonomy" id="3140240"/>
    <lineage>
        <taxon>Bacteria</taxon>
        <taxon>Bacillati</taxon>
        <taxon>Actinomycetota</taxon>
        <taxon>Actinomycetes</taxon>
        <taxon>Micromonosporales</taxon>
        <taxon>Micromonosporaceae</taxon>
        <taxon>Polymorphospora</taxon>
    </lineage>
</organism>
<sequence>MDVDVLVRTVFSGLSPLVIEDVADEGERIVVRARTPQGTAVCPVCGASSGRVHGFHLRTVADVPVDGRRVVVRVRVRRLVCPTRGCRQTFREQMPGVLERYQRRTIRLSRHVAAVVKELAGRAGARLLAVLAVGLSRHTALRALLRIPLPAGRTSRVIGVDDFALRRRHRYATVVIDAETHERIDVLPDRTADTLEAWLRGHPGVEVVCRDGSATYAEAIRRALPDAVQVADRWHLWHNLCEAALNEVKAHSTCWAAVLDAPIYDGPRARTTLERWHQVHRLLDQGVGLLECARRLQLALNTVKRYARADRPERMLRVPKYRASLVDPYREHLRKRRTEDPAVPIAHLFEQIK</sequence>
<protein>
    <submittedName>
        <fullName evidence="2">ISL3 family transposase</fullName>
    </submittedName>
</protein>